<dbReference type="Gene3D" id="3.40.710.10">
    <property type="entry name" value="DD-peptidase/beta-lactamase superfamily"/>
    <property type="match status" value="1"/>
</dbReference>
<dbReference type="Pfam" id="PF13354">
    <property type="entry name" value="Beta-lactamase2"/>
    <property type="match status" value="1"/>
</dbReference>
<keyword evidence="2" id="KW-0378">Hydrolase</keyword>
<accession>A0ABW2X6F6</accession>
<dbReference type="PANTHER" id="PTHR35333">
    <property type="entry name" value="BETA-LACTAMASE"/>
    <property type="match status" value="1"/>
</dbReference>
<dbReference type="Proteomes" id="UP001596915">
    <property type="component" value="Unassembled WGS sequence"/>
</dbReference>
<dbReference type="InterPro" id="IPR045155">
    <property type="entry name" value="Beta-lactam_cat"/>
</dbReference>
<sequence>MDLDAALTAAVEPLTAGADGVRVSVAVLDTGSGARAVHGDGSFDTASVVKVDLVAALLLIAQDEGRALTAVERERAAAVIERSDNASTTVLLREIGGPAALDAANARLGLTGTTAAHAWGLTRTTAADRLTLLRAVFGTESELSAESRAYLRGLMERVEAGQRWGCRRRATAGL</sequence>
<reference evidence="3" key="1">
    <citation type="journal article" date="2019" name="Int. J. Syst. Evol. Microbiol.">
        <title>The Global Catalogue of Microorganisms (GCM) 10K type strain sequencing project: providing services to taxonomists for standard genome sequencing and annotation.</title>
        <authorList>
            <consortium name="The Broad Institute Genomics Platform"/>
            <consortium name="The Broad Institute Genome Sequencing Center for Infectious Disease"/>
            <person name="Wu L."/>
            <person name="Ma J."/>
        </authorList>
    </citation>
    <scope>NUCLEOTIDE SEQUENCE [LARGE SCALE GENOMIC DNA]</scope>
    <source>
        <strain evidence="3">JCM 12607</strain>
    </source>
</reference>
<dbReference type="InterPro" id="IPR012338">
    <property type="entry name" value="Beta-lactam/transpept-like"/>
</dbReference>
<comment type="caution">
    <text evidence="2">The sequence shown here is derived from an EMBL/GenBank/DDBJ whole genome shotgun (WGS) entry which is preliminary data.</text>
</comment>
<evidence type="ECO:0000259" key="1">
    <source>
        <dbReference type="Pfam" id="PF13354"/>
    </source>
</evidence>
<protein>
    <submittedName>
        <fullName evidence="2">Serine hydrolase</fullName>
    </submittedName>
</protein>
<feature type="domain" description="Beta-lactamase class A catalytic" evidence="1">
    <location>
        <begin position="76"/>
        <end position="161"/>
    </location>
</feature>
<name>A0ABW2X6F6_9ACTN</name>
<gene>
    <name evidence="2" type="ORF">ACFQ2K_41525</name>
</gene>
<dbReference type="PANTHER" id="PTHR35333:SF3">
    <property type="entry name" value="BETA-LACTAMASE-TYPE TRANSPEPTIDASE FOLD CONTAINING PROTEIN"/>
    <property type="match status" value="1"/>
</dbReference>
<organism evidence="2 3">
    <name type="scientific">Streptomyces sanglieri</name>
    <dbReference type="NCBI Taxonomy" id="193460"/>
    <lineage>
        <taxon>Bacteria</taxon>
        <taxon>Bacillati</taxon>
        <taxon>Actinomycetota</taxon>
        <taxon>Actinomycetes</taxon>
        <taxon>Kitasatosporales</taxon>
        <taxon>Streptomycetaceae</taxon>
        <taxon>Streptomyces</taxon>
    </lineage>
</organism>
<dbReference type="EMBL" id="JBHTGL010000008">
    <property type="protein sequence ID" value="MFD0628156.1"/>
    <property type="molecule type" value="Genomic_DNA"/>
</dbReference>
<dbReference type="GO" id="GO:0016787">
    <property type="term" value="F:hydrolase activity"/>
    <property type="evidence" value="ECO:0007669"/>
    <property type="project" value="UniProtKB-KW"/>
</dbReference>
<evidence type="ECO:0000313" key="3">
    <source>
        <dbReference type="Proteomes" id="UP001596915"/>
    </source>
</evidence>
<dbReference type="InterPro" id="IPR000871">
    <property type="entry name" value="Beta-lactam_class-A"/>
</dbReference>
<evidence type="ECO:0000313" key="2">
    <source>
        <dbReference type="EMBL" id="MFD0628156.1"/>
    </source>
</evidence>
<proteinExistence type="predicted"/>
<dbReference type="SUPFAM" id="SSF56601">
    <property type="entry name" value="beta-lactamase/transpeptidase-like"/>
    <property type="match status" value="1"/>
</dbReference>
<keyword evidence="3" id="KW-1185">Reference proteome</keyword>